<dbReference type="SUPFAM" id="SSF53335">
    <property type="entry name" value="S-adenosyl-L-methionine-dependent methyltransferases"/>
    <property type="match status" value="1"/>
</dbReference>
<name>A0A6M3IF10_9ZZZZ</name>
<dbReference type="InterPro" id="IPR001525">
    <property type="entry name" value="C5_MeTfrase"/>
</dbReference>
<organism evidence="3">
    <name type="scientific">viral metagenome</name>
    <dbReference type="NCBI Taxonomy" id="1070528"/>
    <lineage>
        <taxon>unclassified sequences</taxon>
        <taxon>metagenomes</taxon>
        <taxon>organismal metagenomes</taxon>
    </lineage>
</organism>
<keyword evidence="2 3" id="KW-0808">Transferase</keyword>
<dbReference type="Pfam" id="PF00145">
    <property type="entry name" value="DNA_methylase"/>
    <property type="match status" value="1"/>
</dbReference>
<accession>A0A6M3IF10</accession>
<evidence type="ECO:0000256" key="2">
    <source>
        <dbReference type="ARBA" id="ARBA00022679"/>
    </source>
</evidence>
<dbReference type="Gene3D" id="3.40.50.150">
    <property type="entry name" value="Vaccinia Virus protein VP39"/>
    <property type="match status" value="1"/>
</dbReference>
<dbReference type="GO" id="GO:0032259">
    <property type="term" value="P:methylation"/>
    <property type="evidence" value="ECO:0007669"/>
    <property type="project" value="UniProtKB-KW"/>
</dbReference>
<proteinExistence type="predicted"/>
<reference evidence="3" key="1">
    <citation type="submission" date="2020-03" db="EMBL/GenBank/DDBJ databases">
        <title>The deep terrestrial virosphere.</title>
        <authorList>
            <person name="Holmfeldt K."/>
            <person name="Nilsson E."/>
            <person name="Simone D."/>
            <person name="Lopez-Fernandez M."/>
            <person name="Wu X."/>
            <person name="de Brujin I."/>
            <person name="Lundin D."/>
            <person name="Andersson A."/>
            <person name="Bertilsson S."/>
            <person name="Dopson M."/>
        </authorList>
    </citation>
    <scope>NUCLEOTIDE SEQUENCE</scope>
    <source>
        <strain evidence="3">MM415B01995</strain>
    </source>
</reference>
<keyword evidence="1 3" id="KW-0489">Methyltransferase</keyword>
<evidence type="ECO:0000313" key="3">
    <source>
        <dbReference type="EMBL" id="QJA55737.1"/>
    </source>
</evidence>
<dbReference type="InterPro" id="IPR029063">
    <property type="entry name" value="SAM-dependent_MTases_sf"/>
</dbReference>
<gene>
    <name evidence="3" type="ORF">MM415B01995_0003</name>
</gene>
<dbReference type="EMBL" id="MT141177">
    <property type="protein sequence ID" value="QJA55737.1"/>
    <property type="molecule type" value="Genomic_DNA"/>
</dbReference>
<dbReference type="GO" id="GO:0008168">
    <property type="term" value="F:methyltransferase activity"/>
    <property type="evidence" value="ECO:0007669"/>
    <property type="project" value="UniProtKB-KW"/>
</dbReference>
<dbReference type="AlphaFoldDB" id="A0A6M3IF10"/>
<evidence type="ECO:0000256" key="1">
    <source>
        <dbReference type="ARBA" id="ARBA00022603"/>
    </source>
</evidence>
<protein>
    <submittedName>
        <fullName evidence="3">Putative methyltransferase</fullName>
    </submittedName>
</protein>
<sequence>MTLKILNLYAGIGGNRKLWDGDIEVTAVELDPQIAKIYQDFFPQDKVIVTDAHQFLLEHYEEFDFIWSSPPCPTHSRIRKFTSGGRFKEVYPDMALWQEIVFLENHFNGKWVVENVIPYYELLPYQVAGRHAFWSNFVILNKDMPVEIPNTKHRQQVIEKDTYFLNIPKQYVRNAVHPKLGKHIFDCAFRTKQKLLTEVSSHSSQG</sequence>